<organism evidence="2 3">
    <name type="scientific">Neolewinella xylanilytica</name>
    <dbReference type="NCBI Taxonomy" id="1514080"/>
    <lineage>
        <taxon>Bacteria</taxon>
        <taxon>Pseudomonadati</taxon>
        <taxon>Bacteroidota</taxon>
        <taxon>Saprospiria</taxon>
        <taxon>Saprospirales</taxon>
        <taxon>Lewinellaceae</taxon>
        <taxon>Neolewinella</taxon>
    </lineage>
</organism>
<dbReference type="Proteomes" id="UP000237662">
    <property type="component" value="Unassembled WGS sequence"/>
</dbReference>
<dbReference type="PANTHER" id="PTHR10953:SF102">
    <property type="entry name" value="ADENYLYLTRANSFERASE AND SULFURTRANSFERASE MOCS3"/>
    <property type="match status" value="1"/>
</dbReference>
<accession>A0A2S6IBA0</accession>
<feature type="domain" description="THIF-type NAD/FAD binding fold" evidence="1">
    <location>
        <begin position="20"/>
        <end position="252"/>
    </location>
</feature>
<keyword evidence="3" id="KW-1185">Reference proteome</keyword>
<dbReference type="Gene3D" id="3.40.50.720">
    <property type="entry name" value="NAD(P)-binding Rossmann-like Domain"/>
    <property type="match status" value="1"/>
</dbReference>
<keyword evidence="2" id="KW-0548">Nucleotidyltransferase</keyword>
<proteinExistence type="predicted"/>
<sequence>MSPGKEQWDEVYRLLSWWDAEKVAAARVLVVGAGALGNEVLKNLALLNVGHIFVVDFDAIEYGNLSRSVLFRPGDVGRIKAEVAAERVRDINPNCEVGWFNGDIIYDLGLGFLHTMDVFIGCLDNRVARLHLNRYAYRLNKTWINGGILNLAGSLDVFQPGVSCYECGLRPQEWQIIRYRLGCNDVAKRNANQGRLPTTPISSSIIGAMQVQEAFKVIYGNHAQLLSRQRYFYDGQSNESKFYPAKPLQANCLSHSTWENIVEADMLSARMSVRELLDELSLLLDVERPRVHLEYDVVLELYSEDSQVATPVLLPRFRIDEQTYRNHQFSAGETVRIPPEMTVSTLDETFPRPDASLLEVGIPPWQILQVEANDEMHFVSLGGDRGSYFSLNTVVPAEDRAIRAPIQNL</sequence>
<dbReference type="EMBL" id="PTJC01000005">
    <property type="protein sequence ID" value="PPK88783.1"/>
    <property type="molecule type" value="Genomic_DNA"/>
</dbReference>
<dbReference type="GO" id="GO:0032446">
    <property type="term" value="P:protein modification by small protein conjugation"/>
    <property type="evidence" value="ECO:0007669"/>
    <property type="project" value="TreeGrafter"/>
</dbReference>
<protein>
    <submittedName>
        <fullName evidence="2">Molybdopterin/thiamine biosynthesis adenylyltransferase</fullName>
    </submittedName>
</protein>
<keyword evidence="2" id="KW-0808">Transferase</keyword>
<dbReference type="InterPro" id="IPR045886">
    <property type="entry name" value="ThiF/MoeB/HesA"/>
</dbReference>
<name>A0A2S6IBA0_9BACT</name>
<dbReference type="SUPFAM" id="SSF69572">
    <property type="entry name" value="Activating enzymes of the ubiquitin-like proteins"/>
    <property type="match status" value="1"/>
</dbReference>
<gene>
    <name evidence="2" type="ORF">CLV84_1755</name>
</gene>
<reference evidence="2 3" key="1">
    <citation type="submission" date="2018-02" db="EMBL/GenBank/DDBJ databases">
        <title>Genomic Encyclopedia of Archaeal and Bacterial Type Strains, Phase II (KMG-II): from individual species to whole genera.</title>
        <authorList>
            <person name="Goeker M."/>
        </authorList>
    </citation>
    <scope>NUCLEOTIDE SEQUENCE [LARGE SCALE GENOMIC DNA]</scope>
    <source>
        <strain evidence="2 3">DSM 29526</strain>
    </source>
</reference>
<comment type="caution">
    <text evidence="2">The sequence shown here is derived from an EMBL/GenBank/DDBJ whole genome shotgun (WGS) entry which is preliminary data.</text>
</comment>
<dbReference type="RefSeq" id="WP_104419317.1">
    <property type="nucleotide sequence ID" value="NZ_PTJC01000005.1"/>
</dbReference>
<dbReference type="AlphaFoldDB" id="A0A2S6IBA0"/>
<dbReference type="GO" id="GO:0004792">
    <property type="term" value="F:thiosulfate-cyanide sulfurtransferase activity"/>
    <property type="evidence" value="ECO:0007669"/>
    <property type="project" value="TreeGrafter"/>
</dbReference>
<dbReference type="GO" id="GO:0005737">
    <property type="term" value="C:cytoplasm"/>
    <property type="evidence" value="ECO:0007669"/>
    <property type="project" value="TreeGrafter"/>
</dbReference>
<dbReference type="PANTHER" id="PTHR10953">
    <property type="entry name" value="UBIQUITIN-ACTIVATING ENZYME E1"/>
    <property type="match status" value="1"/>
</dbReference>
<dbReference type="GO" id="GO:0008641">
    <property type="term" value="F:ubiquitin-like modifier activating enzyme activity"/>
    <property type="evidence" value="ECO:0007669"/>
    <property type="project" value="InterPro"/>
</dbReference>
<dbReference type="InterPro" id="IPR035985">
    <property type="entry name" value="Ubiquitin-activating_enz"/>
</dbReference>
<dbReference type="InterPro" id="IPR000594">
    <property type="entry name" value="ThiF_NAD_FAD-bd"/>
</dbReference>
<dbReference type="OrthoDB" id="9804286at2"/>
<evidence type="ECO:0000313" key="3">
    <source>
        <dbReference type="Proteomes" id="UP000237662"/>
    </source>
</evidence>
<evidence type="ECO:0000259" key="1">
    <source>
        <dbReference type="Pfam" id="PF00899"/>
    </source>
</evidence>
<evidence type="ECO:0000313" key="2">
    <source>
        <dbReference type="EMBL" id="PPK88783.1"/>
    </source>
</evidence>
<dbReference type="Pfam" id="PF00899">
    <property type="entry name" value="ThiF"/>
    <property type="match status" value="1"/>
</dbReference>
<dbReference type="GO" id="GO:0016779">
    <property type="term" value="F:nucleotidyltransferase activity"/>
    <property type="evidence" value="ECO:0007669"/>
    <property type="project" value="UniProtKB-KW"/>
</dbReference>